<dbReference type="Pfam" id="PF25024">
    <property type="entry name" value="EGF_TEN"/>
    <property type="match status" value="1"/>
</dbReference>
<feature type="signal peptide" evidence="3">
    <location>
        <begin position="1"/>
        <end position="29"/>
    </location>
</feature>
<dbReference type="InterPro" id="IPR050906">
    <property type="entry name" value="Notch_signaling"/>
</dbReference>
<accession>A0A7M7P9M6</accession>
<dbReference type="GeneID" id="100888963"/>
<feature type="domain" description="EGF-like" evidence="4">
    <location>
        <begin position="946"/>
        <end position="979"/>
    </location>
</feature>
<evidence type="ECO:0000313" key="6">
    <source>
        <dbReference type="Proteomes" id="UP000007110"/>
    </source>
</evidence>
<feature type="domain" description="EGF-like" evidence="4">
    <location>
        <begin position="880"/>
        <end position="913"/>
    </location>
</feature>
<evidence type="ECO:0000256" key="1">
    <source>
        <dbReference type="ARBA" id="ARBA00023157"/>
    </source>
</evidence>
<dbReference type="InterPro" id="IPR036055">
    <property type="entry name" value="LDL_receptor-like_sf"/>
</dbReference>
<dbReference type="KEGG" id="spu:100888963"/>
<reference evidence="5" key="2">
    <citation type="submission" date="2021-01" db="UniProtKB">
        <authorList>
            <consortium name="EnsemblMetazoa"/>
        </authorList>
    </citation>
    <scope>IDENTIFICATION</scope>
</reference>
<feature type="chain" id="PRO_5029843361" description="EGF-like domain-containing protein" evidence="3">
    <location>
        <begin position="30"/>
        <end position="1180"/>
    </location>
</feature>
<keyword evidence="6" id="KW-1185">Reference proteome</keyword>
<evidence type="ECO:0000256" key="3">
    <source>
        <dbReference type="SAM" id="SignalP"/>
    </source>
</evidence>
<dbReference type="RefSeq" id="XP_030845907.1">
    <property type="nucleotide sequence ID" value="XM_030990047.1"/>
</dbReference>
<dbReference type="Gene3D" id="2.10.25.10">
    <property type="entry name" value="Laminin"/>
    <property type="match status" value="5"/>
</dbReference>
<dbReference type="AlphaFoldDB" id="A0A7M7P9M6"/>
<dbReference type="EnsemblMetazoa" id="XM_030990047">
    <property type="protein sequence ID" value="XP_030845907"/>
    <property type="gene ID" value="LOC100888963"/>
</dbReference>
<organism evidence="5 6">
    <name type="scientific">Strongylocentrotus purpuratus</name>
    <name type="common">Purple sea urchin</name>
    <dbReference type="NCBI Taxonomy" id="7668"/>
    <lineage>
        <taxon>Eukaryota</taxon>
        <taxon>Metazoa</taxon>
        <taxon>Echinodermata</taxon>
        <taxon>Eleutherozoa</taxon>
        <taxon>Echinozoa</taxon>
        <taxon>Echinoidea</taxon>
        <taxon>Euechinoidea</taxon>
        <taxon>Echinacea</taxon>
        <taxon>Camarodonta</taxon>
        <taxon>Echinidea</taxon>
        <taxon>Strongylocentrotidae</taxon>
        <taxon>Strongylocentrotus</taxon>
    </lineage>
</organism>
<feature type="domain" description="EGF-like" evidence="4">
    <location>
        <begin position="1012"/>
        <end position="1045"/>
    </location>
</feature>
<feature type="disulfide bond" evidence="2">
    <location>
        <begin position="903"/>
        <end position="912"/>
    </location>
</feature>
<keyword evidence="2" id="KW-0245">EGF-like domain</keyword>
<dbReference type="SMART" id="SM00181">
    <property type="entry name" value="EGF"/>
    <property type="match status" value="9"/>
</dbReference>
<dbReference type="PRINTS" id="PR00261">
    <property type="entry name" value="LDLRECEPTOR"/>
</dbReference>
<evidence type="ECO:0000313" key="5">
    <source>
        <dbReference type="EnsemblMetazoa" id="XP_030845907"/>
    </source>
</evidence>
<comment type="caution">
    <text evidence="2">Lacks conserved residue(s) required for the propagation of feature annotation.</text>
</comment>
<proteinExistence type="predicted"/>
<keyword evidence="1 2" id="KW-1015">Disulfide bond</keyword>
<feature type="disulfide bond" evidence="2">
    <location>
        <begin position="1134"/>
        <end position="1143"/>
    </location>
</feature>
<dbReference type="PROSITE" id="PS00022">
    <property type="entry name" value="EGF_1"/>
    <property type="match status" value="5"/>
</dbReference>
<feature type="disulfide bond" evidence="2">
    <location>
        <begin position="1035"/>
        <end position="1044"/>
    </location>
</feature>
<dbReference type="CDD" id="cd00054">
    <property type="entry name" value="EGF_CA"/>
    <property type="match status" value="7"/>
</dbReference>
<dbReference type="Proteomes" id="UP000007110">
    <property type="component" value="Unassembled WGS sequence"/>
</dbReference>
<dbReference type="PANTHER" id="PTHR24044:SF506">
    <property type="entry name" value="NEUROGENIC LOCUS NOTCH HOMOLOG PROTEIN 2-LIKE"/>
    <property type="match status" value="1"/>
</dbReference>
<dbReference type="InterPro" id="IPR002172">
    <property type="entry name" value="LDrepeatLR_classA_rpt"/>
</dbReference>
<name>A0A7M7P9M6_STRPU</name>
<dbReference type="InterPro" id="IPR000742">
    <property type="entry name" value="EGF"/>
</dbReference>
<sequence length="1180" mass="128191">MKKSFGKTHSVVQLLLILWMTSLIHIAVGDYSATYLPEGESHFISFPHTSEIRLYEATLLQTNATNGFQVVLQNLRIYDDDSKVQIGTGNDPSDIRSVITTIRGHTHDALDHVYVDNNEMWFAAIGSGLDHGVGITAIDLLNFFPCLGSIMNVSVTLVCDGYYDCDNYEDESSCNYSATYLPEGESHFISLPDTSEIRLYEATLLQTNASNGFRVVFQNVRLSDDSIVQIGTGNDPSDIQSVITTIHGYTHYAPDHVYVDNNEMWFAAIGPGQDSYFRMGVGIAAIDLLNFFPCLGSIMNVSVTLVCDGYYDCDNYEDESSCNYSATYLQKGGSHFISLPTTTTTRLYIATLLQTNATNGFRVVFQDVPYLENDDNIVQIGIGNDPSDIQSVIITIHGYTRYAPDDVYVYNNEMWIAAIGAKSDSELKMDVEIISIDLSTLLACSGSKMIVLPTLLCDGLYHCDHYEDELACNYSATYLEVGESYFINMYSYERLYNVTLLQTNAMKGFRVFFQDFLLYSDAEVKIGTGNDPSDNQSVITTIHGSVPYAYDVYVDTNEMWFVAKGGKDKSPVVLDVEIISIKLSAFFYCSSSNMSVSPTVLCDGLYQCDHYEDESACDYSSTYLEEGESYFIYKPISTFNSRSYKVTLLQTNAMKGFRVVYQHSSYYFHGKAMLGTGNDPSDSQSVITIFNKDTNYDQDVYVNTNEMWFAVIGTKSTLSRFDIDVEIISIDLSTFFYCSSSNISVSTTVLCDGLYHCDHFEDESACNNLATYLQKGESHFINIPLTRTSRWFNASLVQTSTMYGFRIAFQYMDLSYDDEVQIGTGNDPSDIQSVTTTIHGAIDYAPDDVYVGTNEMWFAVIGGKSYSRLQVEAEIIPFDLSIDCSGSNPCQNGGTCEDNACTCVAGFNGVVCSTVDCSGSNPCRNGGTCKNNACKCAARFNGALCGTVDCSGSNPCRNGGTCENNACTCAAGFDGALCGTVDCSGSNPCRNGGTCKNNACKCPARFNGALCSTVACSRRHPCRNGGTCENNACTCAAGFDGALCGTVDCSGSNPCRNGGTCKNNACKCPARFNGALCSTVACSRRHPCRNGGTCKKKACKCAAGFNGDLCSTVDCSGSNPCRNGGTCENNACTCAAGFDGALCSTVDCSGSNPCRNGGVCENNACTCAAGFDGALCNQGM</sequence>
<feature type="domain" description="EGF-like" evidence="4">
    <location>
        <begin position="1111"/>
        <end position="1144"/>
    </location>
</feature>
<evidence type="ECO:0000256" key="2">
    <source>
        <dbReference type="PROSITE-ProRule" id="PRU00076"/>
    </source>
</evidence>
<dbReference type="PROSITE" id="PS50026">
    <property type="entry name" value="EGF_3"/>
    <property type="match status" value="4"/>
</dbReference>
<dbReference type="PANTHER" id="PTHR24044">
    <property type="entry name" value="NOTCH LIGAND FAMILY MEMBER"/>
    <property type="match status" value="1"/>
</dbReference>
<dbReference type="InParanoid" id="A0A7M7P9M6"/>
<feature type="disulfide bond" evidence="2">
    <location>
        <begin position="969"/>
        <end position="978"/>
    </location>
</feature>
<reference evidence="6" key="1">
    <citation type="submission" date="2015-02" db="EMBL/GenBank/DDBJ databases">
        <title>Genome sequencing for Strongylocentrotus purpuratus.</title>
        <authorList>
            <person name="Murali S."/>
            <person name="Liu Y."/>
            <person name="Vee V."/>
            <person name="English A."/>
            <person name="Wang M."/>
            <person name="Skinner E."/>
            <person name="Han Y."/>
            <person name="Muzny D.M."/>
            <person name="Worley K.C."/>
            <person name="Gibbs R.A."/>
        </authorList>
    </citation>
    <scope>NUCLEOTIDE SEQUENCE</scope>
</reference>
<dbReference type="Gene3D" id="2.40.128.620">
    <property type="match status" value="2"/>
</dbReference>
<keyword evidence="3" id="KW-0732">Signal</keyword>
<dbReference type="OrthoDB" id="442731at2759"/>
<protein>
    <recommendedName>
        <fullName evidence="4">EGF-like domain-containing protein</fullName>
    </recommendedName>
</protein>
<evidence type="ECO:0000259" key="4">
    <source>
        <dbReference type="PROSITE" id="PS50026"/>
    </source>
</evidence>
<dbReference type="PROSITE" id="PS01186">
    <property type="entry name" value="EGF_2"/>
    <property type="match status" value="5"/>
</dbReference>
<dbReference type="SMART" id="SM00192">
    <property type="entry name" value="LDLa"/>
    <property type="match status" value="4"/>
</dbReference>
<dbReference type="SUPFAM" id="SSF57424">
    <property type="entry name" value="LDL receptor-like module"/>
    <property type="match status" value="2"/>
</dbReference>